<evidence type="ECO:0000313" key="1">
    <source>
        <dbReference type="EMBL" id="OWL98590.1"/>
    </source>
</evidence>
<organism evidence="1 2">
    <name type="scientific">Deinococcus indicus</name>
    <dbReference type="NCBI Taxonomy" id="223556"/>
    <lineage>
        <taxon>Bacteria</taxon>
        <taxon>Thermotogati</taxon>
        <taxon>Deinococcota</taxon>
        <taxon>Deinococci</taxon>
        <taxon>Deinococcales</taxon>
        <taxon>Deinococcaceae</taxon>
        <taxon>Deinococcus</taxon>
    </lineage>
</organism>
<dbReference type="OrthoDB" id="58662at2"/>
<keyword evidence="2" id="KW-1185">Reference proteome</keyword>
<proteinExistence type="predicted"/>
<dbReference type="RefSeq" id="WP_088246867.1">
    <property type="nucleotide sequence ID" value="NZ_BNAM01000007.1"/>
</dbReference>
<dbReference type="EMBL" id="NHMK01000006">
    <property type="protein sequence ID" value="OWL98590.1"/>
    <property type="molecule type" value="Genomic_DNA"/>
</dbReference>
<reference evidence="1 2" key="1">
    <citation type="submission" date="2017-05" db="EMBL/GenBank/DDBJ databases">
        <title>De novo genome assembly of Deniococcus indicus strain DR1.</title>
        <authorList>
            <person name="Chauhan D."/>
            <person name="Yennamalli R.M."/>
            <person name="Priyadarshini R."/>
        </authorList>
    </citation>
    <scope>NUCLEOTIDE SEQUENCE [LARGE SCALE GENOMIC DNA]</scope>
    <source>
        <strain evidence="1 2">DR1</strain>
    </source>
</reference>
<gene>
    <name evidence="1" type="ORF">CBQ26_01610</name>
</gene>
<protein>
    <submittedName>
        <fullName evidence="1">Uncharacterized protein</fullName>
    </submittedName>
</protein>
<name>A0A246BSF7_9DEIO</name>
<dbReference type="AlphaFoldDB" id="A0A246BSF7"/>
<comment type="caution">
    <text evidence="1">The sequence shown here is derived from an EMBL/GenBank/DDBJ whole genome shotgun (WGS) entry which is preliminary data.</text>
</comment>
<accession>A0A246BSF7</accession>
<dbReference type="Proteomes" id="UP000197208">
    <property type="component" value="Unassembled WGS sequence"/>
</dbReference>
<sequence length="377" mass="39091">MVRHSSRFLFLRPLLLCVILWAGAGLAGAQRVVAQLPDPAVSLTMTGDLHALTRAGELWNLAGTPVRLAAGLSTDAPLTSCAGQVAATQRGGQLWWGQRRGAGNLSVSAGTLCTPSGELLAISRAGEALLISRAGTVSRRMPVAALPDARPHLADLNGDGRPWVVLLTRPTTRYAHGVLGDAVEAAGLVALDPVSLAVRATLTLPAPLVFEDWEARPLRAAGRDVLAVVRASPQGGGALTVVGLQGGTLRVLAAGPDFGRGGRWLAPLTDGADLYAVHTPHLGGALHRYALTGTRLTATPVTGSPLVSNHRLGERLVTGGVWQGGVWLGTQEQTRTLGPDELTLPAAPSSAVLASARGAFLGTQDGRVWQLPDRQAP</sequence>
<evidence type="ECO:0000313" key="2">
    <source>
        <dbReference type="Proteomes" id="UP000197208"/>
    </source>
</evidence>